<proteinExistence type="predicted"/>
<gene>
    <name evidence="1" type="ORF">QFC20_000792</name>
</gene>
<comment type="caution">
    <text evidence="1">The sequence shown here is derived from an EMBL/GenBank/DDBJ whole genome shotgun (WGS) entry which is preliminary data.</text>
</comment>
<evidence type="ECO:0000313" key="2">
    <source>
        <dbReference type="Proteomes" id="UP001230649"/>
    </source>
</evidence>
<name>A0ACC2WYA5_9TREE</name>
<evidence type="ECO:0000313" key="1">
    <source>
        <dbReference type="EMBL" id="KAJ9116115.1"/>
    </source>
</evidence>
<dbReference type="Proteomes" id="UP001230649">
    <property type="component" value="Unassembled WGS sequence"/>
</dbReference>
<organism evidence="1 2">
    <name type="scientific">Naganishia adeliensis</name>
    <dbReference type="NCBI Taxonomy" id="92952"/>
    <lineage>
        <taxon>Eukaryota</taxon>
        <taxon>Fungi</taxon>
        <taxon>Dikarya</taxon>
        <taxon>Basidiomycota</taxon>
        <taxon>Agaricomycotina</taxon>
        <taxon>Tremellomycetes</taxon>
        <taxon>Filobasidiales</taxon>
        <taxon>Filobasidiaceae</taxon>
        <taxon>Naganishia</taxon>
    </lineage>
</organism>
<accession>A0ACC2WYA5</accession>
<dbReference type="EMBL" id="JASBWS010000004">
    <property type="protein sequence ID" value="KAJ9116115.1"/>
    <property type="molecule type" value="Genomic_DNA"/>
</dbReference>
<sequence length="511" mass="55487">MVKDTILYDTLGVSPDATEIELKKAYRKLAIKYHPDKNKDEDAEYKFKEVGEAYQILSDPNSRAFYDKVGKSKMSEVAGGEGGMEMQDPSALFGSLFGGERFKDLIGEISLVKDFTSTMDVMMTDEERAEMEAEASGAAAGAAGSEPATHTSPLDSKTAQTVPDFTGTGLPAEHAQTASASATPPRRGSHDHNGHMTLHAGETPSASGTGTPTGTGSHVAGKADEKKDKDVAKGKAKLTPEQKAKLQALEEEKEKAREARIDTLAKNLLMRIRPFVEAEHPGDANDPETVAFEKRQKIEAEDLKLESFGVELLHTIGNVYIQKGSNFIKSRRSLVGGFGGFFGRLKEKGSMLKEGWGVLGSAISVQMAMEEMAKIEAKGDASQEELEELAADLSSKLLLTTWKGTRWEVISVVGEVCDRVLHEPGLKKEVAINRAKAIMSVGAVFKATVPDESDEERRELERLVLNAGSKKKSKEKKEKEKSGWFGAHKKDSHVETPAASTAEKFSEPKNV</sequence>
<reference evidence="1" key="1">
    <citation type="submission" date="2023-04" db="EMBL/GenBank/DDBJ databases">
        <title>Draft Genome sequencing of Naganishia species isolated from polar environments using Oxford Nanopore Technology.</title>
        <authorList>
            <person name="Leo P."/>
            <person name="Venkateswaran K."/>
        </authorList>
    </citation>
    <scope>NUCLEOTIDE SEQUENCE</scope>
    <source>
        <strain evidence="1">MNA-CCFEE 5262</strain>
    </source>
</reference>
<protein>
    <submittedName>
        <fullName evidence="1">Uncharacterized protein</fullName>
    </submittedName>
</protein>
<keyword evidence="2" id="KW-1185">Reference proteome</keyword>